<evidence type="ECO:0000256" key="1">
    <source>
        <dbReference type="SAM" id="MobiDB-lite"/>
    </source>
</evidence>
<gene>
    <name evidence="2" type="ORF">CAMP_LOCUS10325</name>
</gene>
<sequence>MIVFANVKIIEHHSNMRVFSEVTDFQIDFHEIESETLYPNGLPSPPDEYHVPHNSVANSTQKDYQDFSPLLMPLDGNFEVSSWSQTHIDQTENHQYFQNDSNQFQTTESPTTTQQYPNELIHSNQQFQGQHFPASTQQTGFGYQYLPPQQQYPNHPTNPTQQIQPTESQLFPTTTQTGFGTQYLSPLQTHSTIENDYNGHQYQPNGYQIYNNQQDVSPYFEGNSQFHGSQNFSYQNDANYHAPPVIQQDIQYDNNLFVDSSEDEPSLNTIEETPKIMRTRAKKSEIEIMSKEEREMRRRDQNNSNSKKSYDKKKIELQNLKNLFEKNKEKVEKSKQRCGDTIADINNVNDFIINYQPTSNQREYFNPQNVFELQYQIQVIETEKEDNLMEIKNNQSVRELEKNFKTAVENYKSADGDEELKNTNRGTYGTNKNRAQWKKDMAEMKLKLEKNELENDVYKNFKMKIENIKGWYKEEFSTYILSQKISLDEKHQMNKKNLKQFEKIQEFFELQDPLSYNESAILQQK</sequence>
<protein>
    <recommendedName>
        <fullName evidence="4">BZIP domain-containing protein</fullName>
    </recommendedName>
</protein>
<feature type="compositionally biased region" description="Basic and acidic residues" evidence="1">
    <location>
        <begin position="289"/>
        <end position="301"/>
    </location>
</feature>
<dbReference type="AlphaFoldDB" id="A0A9P1IQU0"/>
<reference evidence="2" key="1">
    <citation type="submission" date="2022-11" db="EMBL/GenBank/DDBJ databases">
        <authorList>
            <person name="Kikuchi T."/>
        </authorList>
    </citation>
    <scope>NUCLEOTIDE SEQUENCE</scope>
    <source>
        <strain evidence="2">PS1010</strain>
    </source>
</reference>
<accession>A0A9P1IQU0</accession>
<keyword evidence="3" id="KW-1185">Reference proteome</keyword>
<evidence type="ECO:0008006" key="4">
    <source>
        <dbReference type="Google" id="ProtNLM"/>
    </source>
</evidence>
<feature type="region of interest" description="Disordered" evidence="1">
    <location>
        <begin position="289"/>
        <end position="312"/>
    </location>
</feature>
<proteinExistence type="predicted"/>
<evidence type="ECO:0000313" key="2">
    <source>
        <dbReference type="EMBL" id="CAI5447688.1"/>
    </source>
</evidence>
<evidence type="ECO:0000313" key="3">
    <source>
        <dbReference type="Proteomes" id="UP001152747"/>
    </source>
</evidence>
<dbReference type="EMBL" id="CANHGI010000004">
    <property type="protein sequence ID" value="CAI5447688.1"/>
    <property type="molecule type" value="Genomic_DNA"/>
</dbReference>
<dbReference type="Proteomes" id="UP001152747">
    <property type="component" value="Unassembled WGS sequence"/>
</dbReference>
<comment type="caution">
    <text evidence="2">The sequence shown here is derived from an EMBL/GenBank/DDBJ whole genome shotgun (WGS) entry which is preliminary data.</text>
</comment>
<name>A0A9P1IQU0_9PELO</name>
<organism evidence="2 3">
    <name type="scientific">Caenorhabditis angaria</name>
    <dbReference type="NCBI Taxonomy" id="860376"/>
    <lineage>
        <taxon>Eukaryota</taxon>
        <taxon>Metazoa</taxon>
        <taxon>Ecdysozoa</taxon>
        <taxon>Nematoda</taxon>
        <taxon>Chromadorea</taxon>
        <taxon>Rhabditida</taxon>
        <taxon>Rhabditina</taxon>
        <taxon>Rhabditomorpha</taxon>
        <taxon>Rhabditoidea</taxon>
        <taxon>Rhabditidae</taxon>
        <taxon>Peloderinae</taxon>
        <taxon>Caenorhabditis</taxon>
    </lineage>
</organism>